<reference evidence="4" key="1">
    <citation type="submission" date="2022-01" db="EMBL/GenBank/DDBJ databases">
        <authorList>
            <person name="King R."/>
        </authorList>
    </citation>
    <scope>NUCLEOTIDE SEQUENCE</scope>
</reference>
<dbReference type="PANTHER" id="PTHR43157">
    <property type="entry name" value="PHOSPHATIDYLINOSITOL-GLYCAN BIOSYNTHESIS CLASS F PROTEIN-RELATED"/>
    <property type="match status" value="1"/>
</dbReference>
<accession>A0A9N9TWT5</accession>
<proteinExistence type="predicted"/>
<sequence length="336" mass="37299">MIGADLLFTVLKHPAFHALTALLVVGFLTAVSLLKFYAYVTCGYFHEKAEMKGKTVIVTGATGGIGKETARELAKRGARVLIACRNAESGEKVKEEIVRSTKNEQIVVKKLDLSSLKSVREFAEDINRTEQRLDVLIHNAGTAENKFKKTEDGIEVTMATNHFGPFLLTHLLIDLLKRTESSRIVVVASELYRLASLNLNNLNPASSWCPPYWYYVSKYANICFTLELARRLEGSGVTANCLHPGMIDSGIWRNVPVPLSWGLQLIVKGFFKTPLQGCQTSVFLACSEEVKNVTGKYFMDCKEKGLSSGATDVSKAKKLWELSEKFVNLKNTDPKI</sequence>
<protein>
    <recommendedName>
        <fullName evidence="6">Retinol dehydrogenase 14</fullName>
    </recommendedName>
</protein>
<dbReference type="Proteomes" id="UP001153712">
    <property type="component" value="Chromosome 7"/>
</dbReference>
<evidence type="ECO:0000313" key="4">
    <source>
        <dbReference type="EMBL" id="CAG9864260.1"/>
    </source>
</evidence>
<dbReference type="SUPFAM" id="SSF51735">
    <property type="entry name" value="NAD(P)-binding Rossmann-fold domains"/>
    <property type="match status" value="1"/>
</dbReference>
<dbReference type="Gene3D" id="3.40.50.720">
    <property type="entry name" value="NAD(P)-binding Rossmann-like Domain"/>
    <property type="match status" value="1"/>
</dbReference>
<keyword evidence="3" id="KW-0812">Transmembrane</keyword>
<evidence type="ECO:0000256" key="1">
    <source>
        <dbReference type="ARBA" id="ARBA00023002"/>
    </source>
</evidence>
<dbReference type="Pfam" id="PF00106">
    <property type="entry name" value="adh_short"/>
    <property type="match status" value="1"/>
</dbReference>
<keyword evidence="1" id="KW-0560">Oxidoreductase</keyword>
<dbReference type="AlphaFoldDB" id="A0A9N9TWT5"/>
<keyword evidence="3" id="KW-1133">Transmembrane helix</keyword>
<evidence type="ECO:0000256" key="2">
    <source>
        <dbReference type="SAM" id="Coils"/>
    </source>
</evidence>
<dbReference type="EMBL" id="OU900100">
    <property type="protein sequence ID" value="CAG9864260.1"/>
    <property type="molecule type" value="Genomic_DNA"/>
</dbReference>
<dbReference type="CDD" id="cd05327">
    <property type="entry name" value="retinol-DH_like_SDR_c_like"/>
    <property type="match status" value="1"/>
</dbReference>
<organism evidence="4 5">
    <name type="scientific">Phyllotreta striolata</name>
    <name type="common">Striped flea beetle</name>
    <name type="synonym">Crioceris striolata</name>
    <dbReference type="NCBI Taxonomy" id="444603"/>
    <lineage>
        <taxon>Eukaryota</taxon>
        <taxon>Metazoa</taxon>
        <taxon>Ecdysozoa</taxon>
        <taxon>Arthropoda</taxon>
        <taxon>Hexapoda</taxon>
        <taxon>Insecta</taxon>
        <taxon>Pterygota</taxon>
        <taxon>Neoptera</taxon>
        <taxon>Endopterygota</taxon>
        <taxon>Coleoptera</taxon>
        <taxon>Polyphaga</taxon>
        <taxon>Cucujiformia</taxon>
        <taxon>Chrysomeloidea</taxon>
        <taxon>Chrysomelidae</taxon>
        <taxon>Galerucinae</taxon>
        <taxon>Alticini</taxon>
        <taxon>Phyllotreta</taxon>
    </lineage>
</organism>
<gene>
    <name evidence="4" type="ORF">PHYEVI_LOCUS10517</name>
</gene>
<name>A0A9N9TWT5_PHYSR</name>
<dbReference type="InterPro" id="IPR002347">
    <property type="entry name" value="SDR_fam"/>
</dbReference>
<feature type="transmembrane region" description="Helical" evidence="3">
    <location>
        <begin position="15"/>
        <end position="38"/>
    </location>
</feature>
<feature type="coiled-coil region" evidence="2">
    <location>
        <begin position="119"/>
        <end position="146"/>
    </location>
</feature>
<dbReference type="PANTHER" id="PTHR43157:SF66">
    <property type="entry name" value="WW DOMAIN-CONTAINING OXIDOREDUCTASE-LIKE PROTEIN"/>
    <property type="match status" value="1"/>
</dbReference>
<keyword evidence="3" id="KW-0472">Membrane</keyword>
<dbReference type="InterPro" id="IPR036291">
    <property type="entry name" value="NAD(P)-bd_dom_sf"/>
</dbReference>
<keyword evidence="5" id="KW-1185">Reference proteome</keyword>
<evidence type="ECO:0000256" key="3">
    <source>
        <dbReference type="SAM" id="Phobius"/>
    </source>
</evidence>
<dbReference type="OrthoDB" id="191139at2759"/>
<keyword evidence="2" id="KW-0175">Coiled coil</keyword>
<evidence type="ECO:0008006" key="6">
    <source>
        <dbReference type="Google" id="ProtNLM"/>
    </source>
</evidence>
<dbReference type="PRINTS" id="PR00081">
    <property type="entry name" value="GDHRDH"/>
</dbReference>
<evidence type="ECO:0000313" key="5">
    <source>
        <dbReference type="Proteomes" id="UP001153712"/>
    </source>
</evidence>
<dbReference type="GO" id="GO:0016491">
    <property type="term" value="F:oxidoreductase activity"/>
    <property type="evidence" value="ECO:0007669"/>
    <property type="project" value="UniProtKB-KW"/>
</dbReference>